<dbReference type="InterPro" id="IPR001289">
    <property type="entry name" value="NFYA"/>
</dbReference>
<keyword evidence="4 6" id="KW-0804">Transcription</keyword>
<protein>
    <recommendedName>
        <fullName evidence="6">Transcriptional activator HAP2</fullName>
    </recommendedName>
</protein>
<dbReference type="SMART" id="SM00521">
    <property type="entry name" value="CBF"/>
    <property type="match status" value="1"/>
</dbReference>
<evidence type="ECO:0000256" key="6">
    <source>
        <dbReference type="RuleBase" id="RU367155"/>
    </source>
</evidence>
<evidence type="ECO:0000256" key="3">
    <source>
        <dbReference type="ARBA" id="ARBA00023125"/>
    </source>
</evidence>
<accession>A0A177DVB6</accession>
<dbReference type="GO" id="GO:0003677">
    <property type="term" value="F:DNA binding"/>
    <property type="evidence" value="ECO:0007669"/>
    <property type="project" value="UniProtKB-KW"/>
</dbReference>
<reference evidence="7 8" key="1">
    <citation type="submission" date="2016-05" db="EMBL/GenBank/DDBJ databases">
        <title>Comparative analysis of secretome profiles of manganese(II)-oxidizing ascomycete fungi.</title>
        <authorList>
            <consortium name="DOE Joint Genome Institute"/>
            <person name="Zeiner C.A."/>
            <person name="Purvine S.O."/>
            <person name="Zink E.M."/>
            <person name="Wu S."/>
            <person name="Pasa-Tolic L."/>
            <person name="Chaput D.L."/>
            <person name="Haridas S."/>
            <person name="Grigoriev I.V."/>
            <person name="Santelli C.M."/>
            <person name="Hansel C.M."/>
        </authorList>
    </citation>
    <scope>NUCLEOTIDE SEQUENCE [LARGE SCALE GENOMIC DNA]</scope>
    <source>
        <strain evidence="7 8">SRC1lrK2f</strain>
    </source>
</reference>
<keyword evidence="8" id="KW-1185">Reference proteome</keyword>
<keyword evidence="2 6" id="KW-0805">Transcription regulation</keyword>
<proteinExistence type="inferred from homology"/>
<comment type="subcellular location">
    <subcellularLocation>
        <location evidence="1 6">Nucleus</location>
    </subcellularLocation>
</comment>
<comment type="function">
    <text evidence="6">Component of the sequence-specific heterotrimeric transcription factor (NF-Y) which specifically recognizes a 5'-CCAAT-3' box motif found in the promoters of its target genes.</text>
</comment>
<dbReference type="VEuPathDB" id="FungiDB:CC77DRAFT_1059225"/>
<comment type="similarity">
    <text evidence="6">Belongs to the NFYA/HAP2 subunit family.</text>
</comment>
<dbReference type="KEGG" id="aalt:CC77DRAFT_1059225"/>
<evidence type="ECO:0000313" key="7">
    <source>
        <dbReference type="EMBL" id="OAG23537.1"/>
    </source>
</evidence>
<comment type="subunit">
    <text evidence="6">Heterotrimer.</text>
</comment>
<keyword evidence="5 6" id="KW-0539">Nucleus</keyword>
<dbReference type="Gene3D" id="6.10.250.2430">
    <property type="match status" value="1"/>
</dbReference>
<organism evidence="7 8">
    <name type="scientific">Alternaria alternata</name>
    <name type="common">Alternaria rot fungus</name>
    <name type="synonym">Torula alternata</name>
    <dbReference type="NCBI Taxonomy" id="5599"/>
    <lineage>
        <taxon>Eukaryota</taxon>
        <taxon>Fungi</taxon>
        <taxon>Dikarya</taxon>
        <taxon>Ascomycota</taxon>
        <taxon>Pezizomycotina</taxon>
        <taxon>Dothideomycetes</taxon>
        <taxon>Pleosporomycetidae</taxon>
        <taxon>Pleosporales</taxon>
        <taxon>Pleosporineae</taxon>
        <taxon>Pleosporaceae</taxon>
        <taxon>Alternaria</taxon>
        <taxon>Alternaria sect. Alternaria</taxon>
        <taxon>Alternaria alternata complex</taxon>
    </lineage>
</organism>
<evidence type="ECO:0000313" key="8">
    <source>
        <dbReference type="Proteomes" id="UP000077248"/>
    </source>
</evidence>
<sequence length="101" mass="11484">MSATTEQEQAPNVPTNNLNVKQQNRIQKRRLARQKLITHLALSRQNRPYIPGVVQGCMRPPRGPDGRFLTPEQITVMQMEALEIQETKGKPAECPNEKPKL</sequence>
<evidence type="ECO:0000256" key="4">
    <source>
        <dbReference type="ARBA" id="ARBA00023163"/>
    </source>
</evidence>
<dbReference type="GO" id="GO:0005634">
    <property type="term" value="C:nucleus"/>
    <property type="evidence" value="ECO:0007669"/>
    <property type="project" value="UniProtKB-SubCell"/>
</dbReference>
<dbReference type="PROSITE" id="PS51152">
    <property type="entry name" value="NFYA_HAP2_2"/>
    <property type="match status" value="1"/>
</dbReference>
<keyword evidence="3 6" id="KW-0238">DNA-binding</keyword>
<gene>
    <name evidence="7" type="ORF">CC77DRAFT_1059225</name>
</gene>
<dbReference type="AlphaFoldDB" id="A0A177DVB6"/>
<dbReference type="GeneID" id="29113805"/>
<name>A0A177DVB6_ALTAL</name>
<evidence type="ECO:0000256" key="5">
    <source>
        <dbReference type="ARBA" id="ARBA00023242"/>
    </source>
</evidence>
<dbReference type="Proteomes" id="UP000077248">
    <property type="component" value="Unassembled WGS sequence"/>
</dbReference>
<dbReference type="GO" id="GO:0003700">
    <property type="term" value="F:DNA-binding transcription factor activity"/>
    <property type="evidence" value="ECO:0007669"/>
    <property type="project" value="UniProtKB-UniRule"/>
</dbReference>
<evidence type="ECO:0000256" key="2">
    <source>
        <dbReference type="ARBA" id="ARBA00023015"/>
    </source>
</evidence>
<dbReference type="Pfam" id="PF02045">
    <property type="entry name" value="CBFB_NFYA"/>
    <property type="match status" value="1"/>
</dbReference>
<dbReference type="RefSeq" id="XP_018388958.1">
    <property type="nucleotide sequence ID" value="XM_018528211.1"/>
</dbReference>
<dbReference type="STRING" id="5599.A0A177DVB6"/>
<evidence type="ECO:0000256" key="1">
    <source>
        <dbReference type="ARBA" id="ARBA00004123"/>
    </source>
</evidence>
<dbReference type="EMBL" id="KV441473">
    <property type="protein sequence ID" value="OAG23537.1"/>
    <property type="molecule type" value="Genomic_DNA"/>
</dbReference>